<evidence type="ECO:0000256" key="5">
    <source>
        <dbReference type="RuleBase" id="RU004404"/>
    </source>
</evidence>
<reference evidence="8" key="1">
    <citation type="submission" date="2021-06" db="EMBL/GenBank/DDBJ databases">
        <authorList>
            <person name="Huq M.A."/>
        </authorList>
    </citation>
    <scope>NUCLEOTIDE SEQUENCE</scope>
    <source>
        <strain evidence="8">MAH-26</strain>
    </source>
</reference>
<dbReference type="GO" id="GO:0007165">
    <property type="term" value="P:signal transduction"/>
    <property type="evidence" value="ECO:0007669"/>
    <property type="project" value="TreeGrafter"/>
</dbReference>
<dbReference type="EMBL" id="JAHSPG010000012">
    <property type="protein sequence ID" value="MBV4358533.1"/>
    <property type="molecule type" value="Genomic_DNA"/>
</dbReference>
<keyword evidence="6" id="KW-1133">Transmembrane helix</keyword>
<comment type="caution">
    <text evidence="8">The sequence shown here is derived from an EMBL/GenBank/DDBJ whole genome shotgun (WGS) entry which is preliminary data.</text>
</comment>
<dbReference type="InterPro" id="IPR005151">
    <property type="entry name" value="Tail-specific_protease"/>
</dbReference>
<keyword evidence="6" id="KW-0812">Transmembrane</keyword>
<dbReference type="SMART" id="SM00245">
    <property type="entry name" value="TSPc"/>
    <property type="match status" value="1"/>
</dbReference>
<feature type="transmembrane region" description="Helical" evidence="6">
    <location>
        <begin position="12"/>
        <end position="32"/>
    </location>
</feature>
<dbReference type="PANTHER" id="PTHR32060">
    <property type="entry name" value="TAIL-SPECIFIC PROTEASE"/>
    <property type="match status" value="1"/>
</dbReference>
<evidence type="ECO:0000256" key="6">
    <source>
        <dbReference type="SAM" id="Phobius"/>
    </source>
</evidence>
<protein>
    <submittedName>
        <fullName evidence="8">S41 family peptidase</fullName>
    </submittedName>
</protein>
<dbReference type="Pfam" id="PF03572">
    <property type="entry name" value="Peptidase_S41"/>
    <property type="match status" value="1"/>
</dbReference>
<keyword evidence="2 5" id="KW-0645">Protease</keyword>
<sequence length="535" mass="59372">MHRNSNNKKIQVWLPLLFALVMVLGMTLGYLLRGNGSQTRGILMLPGKRSPLQEVVDLVNAKYVDPITDTLNGDMAQAMLAKLDPHSVYIPAVDLSEINEDLQGNFQGIGVEFQIFNDTVNVINVLQGGPSEKAGLQVGDKFVKVGDSVVAGNKITNARIRNLLRGPGASKVLVTMMRNGKLQQFTINRGLIPIPSIDASYKLDSSTGYIRINKFSETTYEEFMASLEKLQKQKISQLVLDLRGNGGGILTEAVDIADEFLDGNKLIVYTQGDKMPRQEYRCKRDGIFEKGKLVVLVDENSASASEVLTGALQDWDRATIIGRRTFGKGLVQEQYDLSDGAALRLTVARYYTPSGRSIQKPYTHDGNGDYGNDLLKRYQHGELVNADSNKVQNGKAYQTKGGRTVYGGGGIMPDVFVPFDTSMISASVNKVLNRTTVSNFVYQYYVQNKNELTAYHSGVEFAQKFDKEEDMWNAFANFASKDSLSVNSISAKDKDFLKDHLKALLGRQIWRNEGLYEILNADDEMIKKALEAVKK</sequence>
<dbReference type="GO" id="GO:0030288">
    <property type="term" value="C:outer membrane-bounded periplasmic space"/>
    <property type="evidence" value="ECO:0007669"/>
    <property type="project" value="TreeGrafter"/>
</dbReference>
<dbReference type="InterPro" id="IPR004447">
    <property type="entry name" value="Peptidase_S41A"/>
</dbReference>
<dbReference type="Proteomes" id="UP000812270">
    <property type="component" value="Unassembled WGS sequence"/>
</dbReference>
<proteinExistence type="inferred from homology"/>
<evidence type="ECO:0000259" key="7">
    <source>
        <dbReference type="PROSITE" id="PS50106"/>
    </source>
</evidence>
<organism evidence="8 9">
    <name type="scientific">Pinibacter aurantiacus</name>
    <dbReference type="NCBI Taxonomy" id="2851599"/>
    <lineage>
        <taxon>Bacteria</taxon>
        <taxon>Pseudomonadati</taxon>
        <taxon>Bacteroidota</taxon>
        <taxon>Chitinophagia</taxon>
        <taxon>Chitinophagales</taxon>
        <taxon>Chitinophagaceae</taxon>
        <taxon>Pinibacter</taxon>
    </lineage>
</organism>
<keyword evidence="4 5" id="KW-0720">Serine protease</keyword>
<dbReference type="Pfam" id="PF13180">
    <property type="entry name" value="PDZ_2"/>
    <property type="match status" value="1"/>
</dbReference>
<dbReference type="AlphaFoldDB" id="A0A9E2W5D2"/>
<evidence type="ECO:0000313" key="8">
    <source>
        <dbReference type="EMBL" id="MBV4358533.1"/>
    </source>
</evidence>
<keyword evidence="6" id="KW-0472">Membrane</keyword>
<keyword evidence="3 5" id="KW-0378">Hydrolase</keyword>
<dbReference type="PROSITE" id="PS50106">
    <property type="entry name" value="PDZ"/>
    <property type="match status" value="1"/>
</dbReference>
<accession>A0A9E2W5D2</accession>
<dbReference type="InterPro" id="IPR001478">
    <property type="entry name" value="PDZ"/>
</dbReference>
<dbReference type="CDD" id="cd06782">
    <property type="entry name" value="cpPDZ_CPP-like"/>
    <property type="match status" value="1"/>
</dbReference>
<dbReference type="GO" id="GO:0008236">
    <property type="term" value="F:serine-type peptidase activity"/>
    <property type="evidence" value="ECO:0007669"/>
    <property type="project" value="UniProtKB-KW"/>
</dbReference>
<feature type="domain" description="PDZ" evidence="7">
    <location>
        <begin position="95"/>
        <end position="179"/>
    </location>
</feature>
<name>A0A9E2W5D2_9BACT</name>
<evidence type="ECO:0000256" key="3">
    <source>
        <dbReference type="ARBA" id="ARBA00022801"/>
    </source>
</evidence>
<dbReference type="CDD" id="cd07560">
    <property type="entry name" value="Peptidase_S41_CPP"/>
    <property type="match status" value="1"/>
</dbReference>
<gene>
    <name evidence="8" type="ORF">KTO63_15320</name>
</gene>
<dbReference type="GO" id="GO:0006508">
    <property type="term" value="P:proteolysis"/>
    <property type="evidence" value="ECO:0007669"/>
    <property type="project" value="UniProtKB-KW"/>
</dbReference>
<keyword evidence="9" id="KW-1185">Reference proteome</keyword>
<comment type="similarity">
    <text evidence="1 5">Belongs to the peptidase S41A family.</text>
</comment>
<dbReference type="NCBIfam" id="TIGR00225">
    <property type="entry name" value="prc"/>
    <property type="match status" value="1"/>
</dbReference>
<evidence type="ECO:0000313" key="9">
    <source>
        <dbReference type="Proteomes" id="UP000812270"/>
    </source>
</evidence>
<evidence type="ECO:0000256" key="1">
    <source>
        <dbReference type="ARBA" id="ARBA00009179"/>
    </source>
</evidence>
<dbReference type="SMART" id="SM00228">
    <property type="entry name" value="PDZ"/>
    <property type="match status" value="1"/>
</dbReference>
<dbReference type="GO" id="GO:0004175">
    <property type="term" value="F:endopeptidase activity"/>
    <property type="evidence" value="ECO:0007669"/>
    <property type="project" value="TreeGrafter"/>
</dbReference>
<dbReference type="PANTHER" id="PTHR32060:SF30">
    <property type="entry name" value="CARBOXY-TERMINAL PROCESSING PROTEASE CTPA"/>
    <property type="match status" value="1"/>
</dbReference>
<evidence type="ECO:0000256" key="4">
    <source>
        <dbReference type="ARBA" id="ARBA00022825"/>
    </source>
</evidence>
<evidence type="ECO:0000256" key="2">
    <source>
        <dbReference type="ARBA" id="ARBA00022670"/>
    </source>
</evidence>